<keyword evidence="2" id="KW-1185">Reference proteome</keyword>
<evidence type="ECO:0000313" key="2">
    <source>
        <dbReference type="Proteomes" id="UP001328733"/>
    </source>
</evidence>
<sequence>MRLTWLDSNSWLLELGGKRLLVDPWLVGSLTFGNLTWLFEGTKTKTRPIPENIDAIVLSQGLEDHAHPPTLKALDRSLPVIASPNAAKVVRELGYQTIVTLSHGEKYTLDSSVAIEAVPGSPVGPTAIENGYILEDLATGHRLYYEPHGYHSPELKTKGSIDVILTPIIDLKLPLLGPVIKGQKSALEVCELLHPRVIIPTAAGGDIRFEGLLMSVLRAEGSVETFRDLLKSKSLDTRAIDPIPWEPFTVEFA</sequence>
<protein>
    <submittedName>
        <fullName evidence="1">MBL fold metallo-hydrolase</fullName>
    </submittedName>
</protein>
<gene>
    <name evidence="1" type="ORF">V0288_07645</name>
</gene>
<comment type="caution">
    <text evidence="1">The sequence shown here is derived from an EMBL/GenBank/DDBJ whole genome shotgun (WGS) entry which is preliminary data.</text>
</comment>
<dbReference type="Gene3D" id="3.60.15.10">
    <property type="entry name" value="Ribonuclease Z/Hydroxyacylglutathione hydrolase-like"/>
    <property type="match status" value="1"/>
</dbReference>
<dbReference type="PANTHER" id="PTHR36142:SF2">
    <property type="entry name" value="METALLO-HYDROLASE_OXIDOREDUCTASE SUPERFAMILY PROTEIN"/>
    <property type="match status" value="1"/>
</dbReference>
<dbReference type="PANTHER" id="PTHR36142">
    <property type="entry name" value="METALLO-HYDROLASE/OXIDOREDUCTASE SUPERFAMILY PROTEIN"/>
    <property type="match status" value="1"/>
</dbReference>
<dbReference type="Pfam" id="PF13483">
    <property type="entry name" value="Lactamase_B_3"/>
    <property type="match status" value="1"/>
</dbReference>
<evidence type="ECO:0000313" key="1">
    <source>
        <dbReference type="EMBL" id="MEG3436990.1"/>
    </source>
</evidence>
<dbReference type="InterPro" id="IPR036866">
    <property type="entry name" value="RibonucZ/Hydroxyglut_hydro"/>
</dbReference>
<dbReference type="RefSeq" id="WP_332864465.1">
    <property type="nucleotide sequence ID" value="NZ_JBAFSM010000011.1"/>
</dbReference>
<accession>A0AAW9QP57</accession>
<dbReference type="AlphaFoldDB" id="A0AAW9QP57"/>
<proteinExistence type="predicted"/>
<name>A0AAW9QP57_9CHRO</name>
<dbReference type="EMBL" id="JBAFSM010000011">
    <property type="protein sequence ID" value="MEG3436990.1"/>
    <property type="molecule type" value="Genomic_DNA"/>
</dbReference>
<dbReference type="SUPFAM" id="SSF56281">
    <property type="entry name" value="Metallo-hydrolase/oxidoreductase"/>
    <property type="match status" value="1"/>
</dbReference>
<reference evidence="1 2" key="1">
    <citation type="submission" date="2024-01" db="EMBL/GenBank/DDBJ databases">
        <title>Genomic insights into the taxonomy and metabolism of the cyanobacterium Pannus brasiliensis CCIBt3594.</title>
        <authorList>
            <person name="Machado M."/>
            <person name="Botero N.B."/>
            <person name="Andreote A.P.D."/>
            <person name="Feitosa A.M.T."/>
            <person name="Popin R."/>
            <person name="Sivonen K."/>
            <person name="Fiore M.F."/>
        </authorList>
    </citation>
    <scope>NUCLEOTIDE SEQUENCE [LARGE SCALE GENOMIC DNA]</scope>
    <source>
        <strain evidence="1 2">CCIBt3594</strain>
    </source>
</reference>
<dbReference type="Proteomes" id="UP001328733">
    <property type="component" value="Unassembled WGS sequence"/>
</dbReference>
<organism evidence="1 2">
    <name type="scientific">Pannus brasiliensis CCIBt3594</name>
    <dbReference type="NCBI Taxonomy" id="1427578"/>
    <lineage>
        <taxon>Bacteria</taxon>
        <taxon>Bacillati</taxon>
        <taxon>Cyanobacteriota</taxon>
        <taxon>Cyanophyceae</taxon>
        <taxon>Oscillatoriophycideae</taxon>
        <taxon>Chroococcales</taxon>
        <taxon>Microcystaceae</taxon>
        <taxon>Pannus</taxon>
    </lineage>
</organism>